<dbReference type="Proteomes" id="UP000242146">
    <property type="component" value="Unassembled WGS sequence"/>
</dbReference>
<feature type="non-terminal residue" evidence="2">
    <location>
        <position position="181"/>
    </location>
</feature>
<feature type="compositionally biased region" description="Basic and acidic residues" evidence="1">
    <location>
        <begin position="161"/>
        <end position="171"/>
    </location>
</feature>
<name>A0A1X2G5T3_9FUNG</name>
<dbReference type="InterPro" id="IPR036691">
    <property type="entry name" value="Endo/exonu/phosph_ase_sf"/>
</dbReference>
<feature type="non-terminal residue" evidence="2">
    <location>
        <position position="1"/>
    </location>
</feature>
<dbReference type="AlphaFoldDB" id="A0A1X2G5T3"/>
<proteinExistence type="predicted"/>
<organism evidence="2 3">
    <name type="scientific">Hesseltinella vesiculosa</name>
    <dbReference type="NCBI Taxonomy" id="101127"/>
    <lineage>
        <taxon>Eukaryota</taxon>
        <taxon>Fungi</taxon>
        <taxon>Fungi incertae sedis</taxon>
        <taxon>Mucoromycota</taxon>
        <taxon>Mucoromycotina</taxon>
        <taxon>Mucoromycetes</taxon>
        <taxon>Mucorales</taxon>
        <taxon>Cunninghamellaceae</taxon>
        <taxon>Hesseltinella</taxon>
    </lineage>
</organism>
<sequence length="181" mass="20462">VLEATVSHKDGLFDPIQVFVIYAPVAYSPRKAFFSSLTETFPSRSWFNRLTTSFYNTLACREVQDLPTFRRGSSSSVIDFIFCSPDLAPLTSRASVAYVSASWTDHALLSIHLTTKPRRTSPYWRARPQLAALPAFQSHLYKALDFWTASQSASTTLSPQEQRDDVKEVTKKVAQHIGRKR</sequence>
<dbReference type="SUPFAM" id="SSF56219">
    <property type="entry name" value="DNase I-like"/>
    <property type="match status" value="1"/>
</dbReference>
<evidence type="ECO:0000256" key="1">
    <source>
        <dbReference type="SAM" id="MobiDB-lite"/>
    </source>
</evidence>
<comment type="caution">
    <text evidence="2">The sequence shown here is derived from an EMBL/GenBank/DDBJ whole genome shotgun (WGS) entry which is preliminary data.</text>
</comment>
<evidence type="ECO:0000313" key="3">
    <source>
        <dbReference type="Proteomes" id="UP000242146"/>
    </source>
</evidence>
<keyword evidence="3" id="KW-1185">Reference proteome</keyword>
<dbReference type="OrthoDB" id="2282763at2759"/>
<gene>
    <name evidence="2" type="ORF">DM01DRAFT_245120</name>
</gene>
<reference evidence="2 3" key="1">
    <citation type="submission" date="2016-07" db="EMBL/GenBank/DDBJ databases">
        <title>Pervasive Adenine N6-methylation of Active Genes in Fungi.</title>
        <authorList>
            <consortium name="DOE Joint Genome Institute"/>
            <person name="Mondo S.J."/>
            <person name="Dannebaum R.O."/>
            <person name="Kuo R.C."/>
            <person name="Labutti K."/>
            <person name="Haridas S."/>
            <person name="Kuo A."/>
            <person name="Salamov A."/>
            <person name="Ahrendt S.R."/>
            <person name="Lipzen A."/>
            <person name="Sullivan W."/>
            <person name="Andreopoulos W.B."/>
            <person name="Clum A."/>
            <person name="Lindquist E."/>
            <person name="Daum C."/>
            <person name="Ramamoorthy G.K."/>
            <person name="Gryganskyi A."/>
            <person name="Culley D."/>
            <person name="Magnuson J.K."/>
            <person name="James T.Y."/>
            <person name="O'Malley M.A."/>
            <person name="Stajich J.E."/>
            <person name="Spatafora J.W."/>
            <person name="Visel A."/>
            <person name="Grigoriev I.V."/>
        </authorList>
    </citation>
    <scope>NUCLEOTIDE SEQUENCE [LARGE SCALE GENOMIC DNA]</scope>
    <source>
        <strain evidence="2 3">NRRL 3301</strain>
    </source>
</reference>
<protein>
    <recommendedName>
        <fullName evidence="4">Endonuclease/exonuclease/phosphatase domain-containing protein</fullName>
    </recommendedName>
</protein>
<accession>A0A1X2G5T3</accession>
<feature type="region of interest" description="Disordered" evidence="1">
    <location>
        <begin position="157"/>
        <end position="181"/>
    </location>
</feature>
<evidence type="ECO:0008006" key="4">
    <source>
        <dbReference type="Google" id="ProtNLM"/>
    </source>
</evidence>
<dbReference type="EMBL" id="MCGT01000045">
    <property type="protein sequence ID" value="ORX44942.1"/>
    <property type="molecule type" value="Genomic_DNA"/>
</dbReference>
<evidence type="ECO:0000313" key="2">
    <source>
        <dbReference type="EMBL" id="ORX44942.1"/>
    </source>
</evidence>
<dbReference type="Gene3D" id="3.60.10.10">
    <property type="entry name" value="Endonuclease/exonuclease/phosphatase"/>
    <property type="match status" value="1"/>
</dbReference>